<dbReference type="InterPro" id="IPR042241">
    <property type="entry name" value="GCP_C_sf"/>
</dbReference>
<dbReference type="GO" id="GO:0043015">
    <property type="term" value="F:gamma-tubulin binding"/>
    <property type="evidence" value="ECO:0007669"/>
    <property type="project" value="InterPro"/>
</dbReference>
<evidence type="ECO:0000259" key="7">
    <source>
        <dbReference type="Pfam" id="PF04130"/>
    </source>
</evidence>
<comment type="similarity">
    <text evidence="1 5">Belongs to the TUBGCP family.</text>
</comment>
<dbReference type="Gene3D" id="1.20.120.1900">
    <property type="entry name" value="Gamma-tubulin complex, C-terminal domain"/>
    <property type="match status" value="1"/>
</dbReference>
<evidence type="ECO:0000256" key="4">
    <source>
        <dbReference type="ARBA" id="ARBA00023212"/>
    </source>
</evidence>
<keyword evidence="3 5" id="KW-0493">Microtubule</keyword>
<dbReference type="PANTHER" id="PTHR19302">
    <property type="entry name" value="GAMMA TUBULIN COMPLEX PROTEIN"/>
    <property type="match status" value="1"/>
</dbReference>
<feature type="domain" description="Gamma tubulin complex component protein N-terminal" evidence="8">
    <location>
        <begin position="264"/>
        <end position="621"/>
    </location>
</feature>
<gene>
    <name evidence="9" type="ORF">BGZ95_011120</name>
</gene>
<evidence type="ECO:0000259" key="8">
    <source>
        <dbReference type="Pfam" id="PF17681"/>
    </source>
</evidence>
<dbReference type="InterPro" id="IPR041470">
    <property type="entry name" value="GCP_N"/>
</dbReference>
<evidence type="ECO:0000256" key="5">
    <source>
        <dbReference type="RuleBase" id="RU363050"/>
    </source>
</evidence>
<feature type="compositionally biased region" description="Polar residues" evidence="6">
    <location>
        <begin position="878"/>
        <end position="892"/>
    </location>
</feature>
<dbReference type="GO" id="GO:0051011">
    <property type="term" value="F:microtubule minus-end binding"/>
    <property type="evidence" value="ECO:0007669"/>
    <property type="project" value="TreeGrafter"/>
</dbReference>
<dbReference type="GO" id="GO:0005874">
    <property type="term" value="C:microtubule"/>
    <property type="evidence" value="ECO:0007669"/>
    <property type="project" value="UniProtKB-KW"/>
</dbReference>
<evidence type="ECO:0000313" key="10">
    <source>
        <dbReference type="Proteomes" id="UP001194580"/>
    </source>
</evidence>
<evidence type="ECO:0000256" key="1">
    <source>
        <dbReference type="ARBA" id="ARBA00010337"/>
    </source>
</evidence>
<dbReference type="AlphaFoldDB" id="A0AAD4H4I5"/>
<dbReference type="GO" id="GO:0000930">
    <property type="term" value="C:gamma-tubulin complex"/>
    <property type="evidence" value="ECO:0007669"/>
    <property type="project" value="TreeGrafter"/>
</dbReference>
<evidence type="ECO:0000313" key="9">
    <source>
        <dbReference type="EMBL" id="KAG0273071.1"/>
    </source>
</evidence>
<evidence type="ECO:0000256" key="3">
    <source>
        <dbReference type="ARBA" id="ARBA00022701"/>
    </source>
</evidence>
<feature type="region of interest" description="Disordered" evidence="6">
    <location>
        <begin position="42"/>
        <end position="61"/>
    </location>
</feature>
<dbReference type="GO" id="GO:0051321">
    <property type="term" value="P:meiotic cell cycle"/>
    <property type="evidence" value="ECO:0007669"/>
    <property type="project" value="TreeGrafter"/>
</dbReference>
<dbReference type="Pfam" id="PF04130">
    <property type="entry name" value="GCP_C_terminal"/>
    <property type="match status" value="1"/>
</dbReference>
<feature type="compositionally biased region" description="Acidic residues" evidence="6">
    <location>
        <begin position="839"/>
        <end position="856"/>
    </location>
</feature>
<comment type="caution">
    <text evidence="9">The sequence shown here is derived from an EMBL/GenBank/DDBJ whole genome shotgun (WGS) entry which is preliminary data.</text>
</comment>
<accession>A0AAD4H4I5</accession>
<dbReference type="GO" id="GO:0007020">
    <property type="term" value="P:microtubule nucleation"/>
    <property type="evidence" value="ECO:0007669"/>
    <property type="project" value="InterPro"/>
</dbReference>
<dbReference type="Proteomes" id="UP001194580">
    <property type="component" value="Unassembled WGS sequence"/>
</dbReference>
<organism evidence="9 10">
    <name type="scientific">Linnemannia exigua</name>
    <dbReference type="NCBI Taxonomy" id="604196"/>
    <lineage>
        <taxon>Eukaryota</taxon>
        <taxon>Fungi</taxon>
        <taxon>Fungi incertae sedis</taxon>
        <taxon>Mucoromycota</taxon>
        <taxon>Mortierellomycotina</taxon>
        <taxon>Mortierellomycetes</taxon>
        <taxon>Mortierellales</taxon>
        <taxon>Mortierellaceae</taxon>
        <taxon>Linnemannia</taxon>
    </lineage>
</organism>
<reference evidence="9" key="1">
    <citation type="journal article" date="2020" name="Fungal Divers.">
        <title>Resolving the Mortierellaceae phylogeny through synthesis of multi-gene phylogenetics and phylogenomics.</title>
        <authorList>
            <person name="Vandepol N."/>
            <person name="Liber J."/>
            <person name="Desiro A."/>
            <person name="Na H."/>
            <person name="Kennedy M."/>
            <person name="Barry K."/>
            <person name="Grigoriev I.V."/>
            <person name="Miller A.N."/>
            <person name="O'Donnell K."/>
            <person name="Stajich J.E."/>
            <person name="Bonito G."/>
        </authorList>
    </citation>
    <scope>NUCLEOTIDE SEQUENCE</scope>
    <source>
        <strain evidence="9">NRRL 28262</strain>
    </source>
</reference>
<dbReference type="PANTHER" id="PTHR19302:SF33">
    <property type="entry name" value="GAMMA-TUBULIN COMPLEX COMPONENT 5"/>
    <property type="match status" value="1"/>
</dbReference>
<dbReference type="InterPro" id="IPR007259">
    <property type="entry name" value="GCP"/>
</dbReference>
<feature type="region of interest" description="Disordered" evidence="6">
    <location>
        <begin position="829"/>
        <end position="924"/>
    </location>
</feature>
<dbReference type="Pfam" id="PF17681">
    <property type="entry name" value="GCP_N_terminal"/>
    <property type="match status" value="1"/>
</dbReference>
<keyword evidence="4 5" id="KW-0206">Cytoskeleton</keyword>
<keyword evidence="2 5" id="KW-0963">Cytoplasm</keyword>
<dbReference type="GO" id="GO:0031122">
    <property type="term" value="P:cytoplasmic microtubule organization"/>
    <property type="evidence" value="ECO:0007669"/>
    <property type="project" value="TreeGrafter"/>
</dbReference>
<protein>
    <recommendedName>
        <fullName evidence="5">Spindle pole body component</fullName>
    </recommendedName>
</protein>
<proteinExistence type="inferred from homology"/>
<evidence type="ECO:0000256" key="2">
    <source>
        <dbReference type="ARBA" id="ARBA00022490"/>
    </source>
</evidence>
<dbReference type="GO" id="GO:0000922">
    <property type="term" value="C:spindle pole"/>
    <property type="evidence" value="ECO:0007669"/>
    <property type="project" value="InterPro"/>
</dbReference>
<dbReference type="GO" id="GO:0000278">
    <property type="term" value="P:mitotic cell cycle"/>
    <property type="evidence" value="ECO:0007669"/>
    <property type="project" value="TreeGrafter"/>
</dbReference>
<dbReference type="GO" id="GO:0051225">
    <property type="term" value="P:spindle assembly"/>
    <property type="evidence" value="ECO:0007669"/>
    <property type="project" value="TreeGrafter"/>
</dbReference>
<sequence length="990" mass="111025">MDHGVIDKRVYGLAEKFSMKGQDQKGEALKGYQERLRRLARSMGGGDQARTLAERSEADQEEAAQNVVSSVLMILLELSETPTVSRKGEYGYVTPDALRPGKAPKTQQQINKELWTSILKEDPFAGDHWRQTGAVGVILESDSGDSDFEDMDVNPRAVPVSAAEDLGSTSKVHDGNKDIQRDTRIWMHKDIPRSHALPAKALERQQYWQDGDIVSKLITQPASGQALDYNIQCASDLNSAFHNSRDYVLAHSIPVMDEIDIIHEMSSKITTSHLSPGSLSAILLPFQDSATVIRTLQTLADRICSASAQVHGKVIQTFASAIQLELIEFKKYMASVQRKYHRQFTDPSRNMASLIELEATLSGRFSLAHEPSNGDERACLHSVELLSRLYETAQQLELCSDTLASAMFRRLLQQAIRPFLLNMERWLAGQPLDSASEFMIKLSPQVDLFSTQFWSDGYQVQAEIVTGDGKNAESDTSTVQVSPCFVSDLTLQQLLYAGKAMQITLALKAFEASIPTATGFATLVSQQMFEECEGRESMDCNNEATTSIRALEQDFPGYTNILGHQYPLTPLPPLISNAAGAGNHTDNNSASGFIWRMESELAKAIHDQYLLSNSILKSLLFSQSRLQWHLKGMSEFFFMMQGEVMHLFAASVFSKMKRKRPWLDSYALESTFHQVATLSDWKYAKFVKVRVGEGKRPWTDLMRLRAQTLELIEFDYMVLDVQIQKFQSEIEGQGDLDNMIRLSQRFISMCYERCFLKERTLPLHRSLMTMLNLALEFSALFSSFISDRAEEDGSRVKSVDPARERIGRSGRRVSFNTIPTISRIAKSHFPIRSTGDINSDSEEDSFDEGQDWDGDQEQQGSVANLEEDEDIEMDPRESSSSVKKQRIDSNLTEFPRERSFHRREYRRTDGSRKTSQGGVGGGSYRESLEAIEQEFNRCREFLAKSLQVVVSSNAARGFAARRGGGVSTDQDARGEGDSDYLDGLILALSS</sequence>
<dbReference type="GO" id="GO:0005816">
    <property type="term" value="C:spindle pole body"/>
    <property type="evidence" value="ECO:0007669"/>
    <property type="project" value="UniProtKB-ARBA"/>
</dbReference>
<keyword evidence="10" id="KW-1185">Reference proteome</keyword>
<name>A0AAD4H4I5_9FUNG</name>
<comment type="subcellular location">
    <subcellularLocation>
        <location evidence="5">Cytoplasm</location>
        <location evidence="5">Cytoskeleton</location>
        <location evidence="5">Microtubule organizing center</location>
    </subcellularLocation>
</comment>
<evidence type="ECO:0000256" key="6">
    <source>
        <dbReference type="SAM" id="MobiDB-lite"/>
    </source>
</evidence>
<dbReference type="InterPro" id="IPR040457">
    <property type="entry name" value="GCP_C"/>
</dbReference>
<feature type="domain" description="Gamma tubulin complex component C-terminal" evidence="7">
    <location>
        <begin position="698"/>
        <end position="949"/>
    </location>
</feature>
<dbReference type="EMBL" id="JAAAIL010000805">
    <property type="protein sequence ID" value="KAG0273071.1"/>
    <property type="molecule type" value="Genomic_DNA"/>
</dbReference>